<accession>A0A6A6VAU2</accession>
<dbReference type="SUPFAM" id="SSF81383">
    <property type="entry name" value="F-box domain"/>
    <property type="match status" value="1"/>
</dbReference>
<dbReference type="Proteomes" id="UP000799440">
    <property type="component" value="Unassembled WGS sequence"/>
</dbReference>
<dbReference type="EMBL" id="MU006571">
    <property type="protein sequence ID" value="KAF2747675.1"/>
    <property type="molecule type" value="Genomic_DNA"/>
</dbReference>
<dbReference type="Gene3D" id="1.20.1280.50">
    <property type="match status" value="1"/>
</dbReference>
<dbReference type="Pfam" id="PF12937">
    <property type="entry name" value="F-box-like"/>
    <property type="match status" value="1"/>
</dbReference>
<name>A0A6A6VAU2_9PLEO</name>
<keyword evidence="3" id="KW-1185">Reference proteome</keyword>
<gene>
    <name evidence="2" type="ORF">M011DRAFT_467286</name>
</gene>
<dbReference type="InterPro" id="IPR001810">
    <property type="entry name" value="F-box_dom"/>
</dbReference>
<reference evidence="2" key="1">
    <citation type="journal article" date="2020" name="Stud. Mycol.">
        <title>101 Dothideomycetes genomes: a test case for predicting lifestyles and emergence of pathogens.</title>
        <authorList>
            <person name="Haridas S."/>
            <person name="Albert R."/>
            <person name="Binder M."/>
            <person name="Bloem J."/>
            <person name="Labutti K."/>
            <person name="Salamov A."/>
            <person name="Andreopoulos B."/>
            <person name="Baker S."/>
            <person name="Barry K."/>
            <person name="Bills G."/>
            <person name="Bluhm B."/>
            <person name="Cannon C."/>
            <person name="Castanera R."/>
            <person name="Culley D."/>
            <person name="Daum C."/>
            <person name="Ezra D."/>
            <person name="Gonzalez J."/>
            <person name="Henrissat B."/>
            <person name="Kuo A."/>
            <person name="Liang C."/>
            <person name="Lipzen A."/>
            <person name="Lutzoni F."/>
            <person name="Magnuson J."/>
            <person name="Mondo S."/>
            <person name="Nolan M."/>
            <person name="Ohm R."/>
            <person name="Pangilinan J."/>
            <person name="Park H.-J."/>
            <person name="Ramirez L."/>
            <person name="Alfaro M."/>
            <person name="Sun H."/>
            <person name="Tritt A."/>
            <person name="Yoshinaga Y."/>
            <person name="Zwiers L.-H."/>
            <person name="Turgeon B."/>
            <person name="Goodwin S."/>
            <person name="Spatafora J."/>
            <person name="Crous P."/>
            <person name="Grigoriev I."/>
        </authorList>
    </citation>
    <scope>NUCLEOTIDE SEQUENCE</scope>
    <source>
        <strain evidence="2">CBS 119925</strain>
    </source>
</reference>
<evidence type="ECO:0000313" key="3">
    <source>
        <dbReference type="Proteomes" id="UP000799440"/>
    </source>
</evidence>
<proteinExistence type="predicted"/>
<feature type="domain" description="F-box" evidence="1">
    <location>
        <begin position="1"/>
        <end position="55"/>
    </location>
</feature>
<evidence type="ECO:0000313" key="2">
    <source>
        <dbReference type="EMBL" id="KAF2747675.1"/>
    </source>
</evidence>
<organism evidence="2 3">
    <name type="scientific">Sporormia fimetaria CBS 119925</name>
    <dbReference type="NCBI Taxonomy" id="1340428"/>
    <lineage>
        <taxon>Eukaryota</taxon>
        <taxon>Fungi</taxon>
        <taxon>Dikarya</taxon>
        <taxon>Ascomycota</taxon>
        <taxon>Pezizomycotina</taxon>
        <taxon>Dothideomycetes</taxon>
        <taxon>Pleosporomycetidae</taxon>
        <taxon>Pleosporales</taxon>
        <taxon>Sporormiaceae</taxon>
        <taxon>Sporormia</taxon>
    </lineage>
</organism>
<dbReference type="CDD" id="cd09917">
    <property type="entry name" value="F-box_SF"/>
    <property type="match status" value="1"/>
</dbReference>
<sequence>MHLPDEILIEIFAYSNVPTLHALRLSCRAFRDIISAYARYICSEALEQDYSWDLLSHYSLIIGEDYPFHGIFEIHRRIQLGRLIAARALQDQVISPPRPVGALVDPSYPHRILQVHVSDMFEWVTMGLGIMWQLSALAKPDVQVQFEEYRFPQETVEIWRYYMKKYTGHRGGRAFKLSTENRVLITQIDRIRNLGESGLKCLSYALSFCIRAITERRALETGPEGGYKRLPFDELGERQLWTEWLLLRKGPDYLAKCWRSKRDKEQADRDMTTALVTRPTGQLQEEKNHMHIFYKVLYNLAEDLIIRRLRDIGFVQHPFRVYYPRPGLKSPLLIADENNVEEVLKELVDMERLGQIFPQDVRLPIGHFVDVRDYVSESTDFLLSWPSPYGSATMG</sequence>
<dbReference type="PROSITE" id="PS50181">
    <property type="entry name" value="FBOX"/>
    <property type="match status" value="1"/>
</dbReference>
<dbReference type="AlphaFoldDB" id="A0A6A6VAU2"/>
<evidence type="ECO:0000259" key="1">
    <source>
        <dbReference type="PROSITE" id="PS50181"/>
    </source>
</evidence>
<dbReference type="InterPro" id="IPR036047">
    <property type="entry name" value="F-box-like_dom_sf"/>
</dbReference>
<dbReference type="OrthoDB" id="3795018at2759"/>
<protein>
    <recommendedName>
        <fullName evidence="1">F-box domain-containing protein</fullName>
    </recommendedName>
</protein>